<organism evidence="6 7">
    <name type="scientific">Helicobacter macacae MIT 99-5501</name>
    <dbReference type="NCBI Taxonomy" id="1357400"/>
    <lineage>
        <taxon>Bacteria</taxon>
        <taxon>Pseudomonadati</taxon>
        <taxon>Campylobacterota</taxon>
        <taxon>Epsilonproteobacteria</taxon>
        <taxon>Campylobacterales</taxon>
        <taxon>Helicobacteraceae</taxon>
        <taxon>Helicobacter</taxon>
    </lineage>
</organism>
<evidence type="ECO:0000313" key="6">
    <source>
        <dbReference type="EMBL" id="ETD24798.1"/>
    </source>
</evidence>
<keyword evidence="7" id="KW-1185">Reference proteome</keyword>
<protein>
    <submittedName>
        <fullName evidence="6">Precorrin 3B synthase CobZ</fullName>
    </submittedName>
</protein>
<evidence type="ECO:0000256" key="2">
    <source>
        <dbReference type="ARBA" id="ARBA00022630"/>
    </source>
</evidence>
<dbReference type="NCBIfam" id="TIGR02485">
    <property type="entry name" value="CobZ_N-term"/>
    <property type="match status" value="1"/>
</dbReference>
<dbReference type="InterPro" id="IPR012831">
    <property type="entry name" value="CobZ"/>
</dbReference>
<gene>
    <name evidence="6" type="ORF">HMPREF2086_00132</name>
</gene>
<dbReference type="Gene3D" id="3.90.700.10">
    <property type="entry name" value="Succinate dehydrogenase/fumarate reductase flavoprotein, catalytic domain"/>
    <property type="match status" value="1"/>
</dbReference>
<dbReference type="InterPro" id="IPR036188">
    <property type="entry name" value="FAD/NAD-bd_sf"/>
</dbReference>
<dbReference type="HOGENOM" id="CLU_011398_4_6_7"/>
<comment type="cofactor">
    <cofactor evidence="1">
        <name>FAD</name>
        <dbReference type="ChEBI" id="CHEBI:57692"/>
    </cofactor>
</comment>
<dbReference type="eggNOG" id="COG1053">
    <property type="taxonomic scope" value="Bacteria"/>
</dbReference>
<dbReference type="InterPro" id="IPR050315">
    <property type="entry name" value="FAD-oxidoreductase_2"/>
</dbReference>
<dbReference type="AlphaFoldDB" id="V8CBK6"/>
<accession>V8CBK6</accession>
<dbReference type="STRING" id="1357400.HMPREF2086_00132"/>
<dbReference type="NCBIfam" id="NF006130">
    <property type="entry name" value="PRK08274.1"/>
    <property type="match status" value="1"/>
</dbReference>
<dbReference type="SUPFAM" id="SSF56425">
    <property type="entry name" value="Succinate dehydrogenase/fumarate reductase flavoprotein, catalytic domain"/>
    <property type="match status" value="1"/>
</dbReference>
<dbReference type="OrthoDB" id="9806724at2"/>
<dbReference type="InterPro" id="IPR027477">
    <property type="entry name" value="Succ_DH/fumarate_Rdtase_cat_sf"/>
</dbReference>
<dbReference type="InterPro" id="IPR003953">
    <property type="entry name" value="FAD-dep_OxRdtase_2_FAD-bd"/>
</dbReference>
<evidence type="ECO:0000256" key="4">
    <source>
        <dbReference type="ARBA" id="ARBA00023002"/>
    </source>
</evidence>
<comment type="caution">
    <text evidence="6">The sequence shown here is derived from an EMBL/GenBank/DDBJ whole genome shotgun (WGS) entry which is preliminary data.</text>
</comment>
<feature type="domain" description="FAD-dependent oxidoreductase 2 FAD-binding" evidence="5">
    <location>
        <begin position="7"/>
        <end position="442"/>
    </location>
</feature>
<dbReference type="RefSeq" id="WP_023926800.1">
    <property type="nucleotide sequence ID" value="NZ_KI669454.1"/>
</dbReference>
<dbReference type="Proteomes" id="UP000018731">
    <property type="component" value="Unassembled WGS sequence"/>
</dbReference>
<dbReference type="EMBL" id="AZJI01000001">
    <property type="protein sequence ID" value="ETD24798.1"/>
    <property type="molecule type" value="Genomic_DNA"/>
</dbReference>
<name>V8CBK6_9HELI</name>
<proteinExistence type="predicted"/>
<keyword evidence="4" id="KW-0560">Oxidoreductase</keyword>
<dbReference type="Pfam" id="PF00890">
    <property type="entry name" value="FAD_binding_2"/>
    <property type="match status" value="1"/>
</dbReference>
<sequence>MECKEFDIVIIGGGNAALCAAISAKEQDSSLRVALLESSPRKWRGGNSQHTRNLRSMHDLPTDVLTSSYSEDEFFDDVFKVTKGQTNEKYARFVISKTPQIVEWAKKNGVRFQPSMRGTLHLGRTNAFFLGGGKSLVNAYYFTAQKLGVEIFYECEAVEIIPKENQVQEVIALDKVRNENVRFQAKSFVIASGGFESNLEMLEEAWGECARNFIIRGTKFNQGKMLQALKDIDAKIIGDPTQGHMVAIDARTPKYDGGIASRVDCVSLGIVVNSAGDRFYDEGEDFWPKRYAIWGRLVAQQEGQIAYSITDAKVQSAYMPSLFPPIVANSIAELANKINSDKNLQMSIDEARLTKTINEYNSKVVEGKFDHTIQDECHTQGLEVEKTHWALKIDTPPFYCYPLRPGVTFTYMGVKVNMDAQVHRADDSLFENLFAAGEIMAGNILTQGYVAGFGMSIGSVFGRLSGANAAKVAIAKMPPKPLAEQAK</sequence>
<dbReference type="PANTHER" id="PTHR43400">
    <property type="entry name" value="FUMARATE REDUCTASE"/>
    <property type="match status" value="1"/>
</dbReference>
<reference evidence="6 7" key="1">
    <citation type="journal article" date="2014" name="Genome Announc.">
        <title>Draft genome sequences of six enterohepatic helicobacter species isolated from humans and one from rhesus macaques.</title>
        <authorList>
            <person name="Shen Z."/>
            <person name="Sheh A."/>
            <person name="Young S.K."/>
            <person name="Abouelliel A."/>
            <person name="Ward D.V."/>
            <person name="Earl A.M."/>
            <person name="Fox J.G."/>
        </authorList>
    </citation>
    <scope>NUCLEOTIDE SEQUENCE [LARGE SCALE GENOMIC DNA]</scope>
    <source>
        <strain evidence="6 7">MIT 99-5501</strain>
    </source>
</reference>
<dbReference type="PANTHER" id="PTHR43400:SF7">
    <property type="entry name" value="FAD-DEPENDENT OXIDOREDUCTASE 2 FAD BINDING DOMAIN-CONTAINING PROTEIN"/>
    <property type="match status" value="1"/>
</dbReference>
<dbReference type="Gene3D" id="3.50.50.60">
    <property type="entry name" value="FAD/NAD(P)-binding domain"/>
    <property type="match status" value="1"/>
</dbReference>
<evidence type="ECO:0000313" key="7">
    <source>
        <dbReference type="Proteomes" id="UP000018731"/>
    </source>
</evidence>
<evidence type="ECO:0000256" key="3">
    <source>
        <dbReference type="ARBA" id="ARBA00022827"/>
    </source>
</evidence>
<dbReference type="GO" id="GO:0016491">
    <property type="term" value="F:oxidoreductase activity"/>
    <property type="evidence" value="ECO:0007669"/>
    <property type="project" value="UniProtKB-KW"/>
</dbReference>
<dbReference type="SUPFAM" id="SSF51905">
    <property type="entry name" value="FAD/NAD(P)-binding domain"/>
    <property type="match status" value="1"/>
</dbReference>
<keyword evidence="2" id="KW-0285">Flavoprotein</keyword>
<keyword evidence="3" id="KW-0274">FAD</keyword>
<dbReference type="PATRIC" id="fig|1357400.3.peg.198"/>
<evidence type="ECO:0000259" key="5">
    <source>
        <dbReference type="Pfam" id="PF00890"/>
    </source>
</evidence>
<evidence type="ECO:0000256" key="1">
    <source>
        <dbReference type="ARBA" id="ARBA00001974"/>
    </source>
</evidence>